<sequence>MNTTLLNAPQFPASVRIVEVGPRDGLQNEVAVPLEAKIALVEALADAGLTTIETGAFVSPKWVPQMADSAQVFSGISRKAGVTYAALTPNLQGYQAARAAGADEVAIFGAASEAFSQKNINCSIDESLARFAPVLAAAKADGVRVRGYVSCVVGCPYQGAVAPADVARVAKALLDMGCYEISLGDTIGVGTPATVSAMLDAVLAVVPLEKTAIHFHDTYGQALTNIYVALSRGIAVIDSAVAGLGGCPYAAGASGNVATEDVVYLLNGLGIAHGVELQSLARAGWAITAALGKRPSSKVGLALQAKCQQNAAQDAD</sequence>
<dbReference type="InterPro" id="IPR043594">
    <property type="entry name" value="HMGL"/>
</dbReference>
<name>A0ABV6BBY8_9GAMM</name>
<proteinExistence type="inferred from homology"/>
<dbReference type="PANTHER" id="PTHR42738:SF7">
    <property type="entry name" value="HYDROXYMETHYLGLUTARYL-COA LYASE"/>
    <property type="match status" value="1"/>
</dbReference>
<evidence type="ECO:0000313" key="6">
    <source>
        <dbReference type="Proteomes" id="UP001589813"/>
    </source>
</evidence>
<dbReference type="EMBL" id="JBHLXP010000001">
    <property type="protein sequence ID" value="MFC0048395.1"/>
    <property type="molecule type" value="Genomic_DNA"/>
</dbReference>
<dbReference type="CDD" id="cd07938">
    <property type="entry name" value="DRE_TIM_HMGL"/>
    <property type="match status" value="1"/>
</dbReference>
<keyword evidence="2" id="KW-0479">Metal-binding</keyword>
<comment type="similarity">
    <text evidence="1">Belongs to the HMG-CoA lyase family.</text>
</comment>
<comment type="caution">
    <text evidence="5">The sequence shown here is derived from an EMBL/GenBank/DDBJ whole genome shotgun (WGS) entry which is preliminary data.</text>
</comment>
<dbReference type="SUPFAM" id="SSF51569">
    <property type="entry name" value="Aldolase"/>
    <property type="match status" value="1"/>
</dbReference>
<organism evidence="5 6">
    <name type="scientific">Rheinheimera tilapiae</name>
    <dbReference type="NCBI Taxonomy" id="875043"/>
    <lineage>
        <taxon>Bacteria</taxon>
        <taxon>Pseudomonadati</taxon>
        <taxon>Pseudomonadota</taxon>
        <taxon>Gammaproteobacteria</taxon>
        <taxon>Chromatiales</taxon>
        <taxon>Chromatiaceae</taxon>
        <taxon>Rheinheimera</taxon>
    </lineage>
</organism>
<dbReference type="InterPro" id="IPR000891">
    <property type="entry name" value="PYR_CT"/>
</dbReference>
<dbReference type="PANTHER" id="PTHR42738">
    <property type="entry name" value="HYDROXYMETHYLGLUTARYL-COA LYASE"/>
    <property type="match status" value="1"/>
</dbReference>
<evidence type="ECO:0000256" key="1">
    <source>
        <dbReference type="ARBA" id="ARBA00009405"/>
    </source>
</evidence>
<dbReference type="PROSITE" id="PS50991">
    <property type="entry name" value="PYR_CT"/>
    <property type="match status" value="1"/>
</dbReference>
<dbReference type="GO" id="GO:0016829">
    <property type="term" value="F:lyase activity"/>
    <property type="evidence" value="ECO:0007669"/>
    <property type="project" value="UniProtKB-KW"/>
</dbReference>
<evidence type="ECO:0000256" key="3">
    <source>
        <dbReference type="ARBA" id="ARBA00023239"/>
    </source>
</evidence>
<keyword evidence="6" id="KW-1185">Reference proteome</keyword>
<dbReference type="InterPro" id="IPR013785">
    <property type="entry name" value="Aldolase_TIM"/>
</dbReference>
<evidence type="ECO:0000256" key="2">
    <source>
        <dbReference type="ARBA" id="ARBA00022723"/>
    </source>
</evidence>
<reference evidence="5 6" key="1">
    <citation type="submission" date="2024-09" db="EMBL/GenBank/DDBJ databases">
        <authorList>
            <person name="Sun Q."/>
            <person name="Mori K."/>
        </authorList>
    </citation>
    <scope>NUCLEOTIDE SEQUENCE [LARGE SCALE GENOMIC DNA]</scope>
    <source>
        <strain evidence="5 6">KCTC 23315</strain>
    </source>
</reference>
<dbReference type="Gene3D" id="3.20.20.70">
    <property type="entry name" value="Aldolase class I"/>
    <property type="match status" value="1"/>
</dbReference>
<dbReference type="RefSeq" id="WP_377242548.1">
    <property type="nucleotide sequence ID" value="NZ_JBHLXP010000001.1"/>
</dbReference>
<gene>
    <name evidence="5" type="ORF">ACFFJP_08850</name>
</gene>
<dbReference type="Proteomes" id="UP001589813">
    <property type="component" value="Unassembled WGS sequence"/>
</dbReference>
<evidence type="ECO:0000313" key="5">
    <source>
        <dbReference type="EMBL" id="MFC0048395.1"/>
    </source>
</evidence>
<evidence type="ECO:0000259" key="4">
    <source>
        <dbReference type="PROSITE" id="PS50991"/>
    </source>
</evidence>
<dbReference type="NCBIfam" id="NF004283">
    <property type="entry name" value="PRK05692.1"/>
    <property type="match status" value="1"/>
</dbReference>
<dbReference type="Pfam" id="PF00682">
    <property type="entry name" value="HMGL-like"/>
    <property type="match status" value="1"/>
</dbReference>
<feature type="domain" description="Pyruvate carboxyltransferase" evidence="4">
    <location>
        <begin position="15"/>
        <end position="281"/>
    </location>
</feature>
<accession>A0ABV6BBY8</accession>
<protein>
    <submittedName>
        <fullName evidence="5">Hydroxymethylglutaryl-CoA lyase</fullName>
    </submittedName>
</protein>
<keyword evidence="3 5" id="KW-0456">Lyase</keyword>